<reference evidence="2" key="1">
    <citation type="submission" date="2018-12" db="EMBL/GenBank/DDBJ databases">
        <title>Complete genome sequence of Roseovarius sp. MME-070.</title>
        <authorList>
            <person name="Nam Y.-D."/>
            <person name="Kang J."/>
            <person name="Chung W.-H."/>
            <person name="Park Y.S."/>
        </authorList>
    </citation>
    <scope>NUCLEOTIDE SEQUENCE [LARGE SCALE GENOMIC DNA]</scope>
    <source>
        <strain evidence="2">MME-070</strain>
    </source>
</reference>
<protein>
    <submittedName>
        <fullName evidence="1">DNA-binding protein</fullName>
    </submittedName>
</protein>
<gene>
    <name evidence="1" type="ORF">EI983_08345</name>
</gene>
<dbReference type="RefSeq" id="WP_157706925.1">
    <property type="nucleotide sequence ID" value="NZ_CP034348.1"/>
</dbReference>
<organism evidence="1 2">
    <name type="scientific">Roseovarius faecimaris</name>
    <dbReference type="NCBI Taxonomy" id="2494550"/>
    <lineage>
        <taxon>Bacteria</taxon>
        <taxon>Pseudomonadati</taxon>
        <taxon>Pseudomonadota</taxon>
        <taxon>Alphaproteobacteria</taxon>
        <taxon>Rhodobacterales</taxon>
        <taxon>Roseobacteraceae</taxon>
        <taxon>Roseovarius</taxon>
    </lineage>
</organism>
<dbReference type="GO" id="GO:0003677">
    <property type="term" value="F:DNA binding"/>
    <property type="evidence" value="ECO:0007669"/>
    <property type="project" value="UniProtKB-KW"/>
</dbReference>
<keyword evidence="1" id="KW-0238">DNA-binding</keyword>
<proteinExistence type="predicted"/>
<evidence type="ECO:0000313" key="2">
    <source>
        <dbReference type="Proteomes" id="UP000428330"/>
    </source>
</evidence>
<dbReference type="AlphaFoldDB" id="A0A6I6IPU0"/>
<dbReference type="EMBL" id="CP034348">
    <property type="protein sequence ID" value="QGX98292.1"/>
    <property type="molecule type" value="Genomic_DNA"/>
</dbReference>
<dbReference type="Proteomes" id="UP000428330">
    <property type="component" value="Chromosome"/>
</dbReference>
<sequence length="70" mass="7882">MQTETLPLYVDTPTAAALLGLSRSTLEKYRFYRDPSGPPYAIFGRASIRYHTPSLLEWAADRMVNCEKGS</sequence>
<dbReference type="OrthoDB" id="9806994at2"/>
<name>A0A6I6IPU0_9RHOB</name>
<dbReference type="KEGG" id="rom:EI983_08345"/>
<keyword evidence="2" id="KW-1185">Reference proteome</keyword>
<accession>A0A6I6IPU0</accession>
<evidence type="ECO:0000313" key="1">
    <source>
        <dbReference type="EMBL" id="QGX98292.1"/>
    </source>
</evidence>